<comment type="pathway">
    <text evidence="8">Amino-acid biosynthesis; L-methionine biosynthesis via de novo pathway; O-acetyl-L-homoserine from L-homoserine: step 1/1.</text>
</comment>
<protein>
    <recommendedName>
        <fullName evidence="8">Homoserine O-acetyltransferase</fullName>
        <shortName evidence="8">HAT</shortName>
        <ecNumber evidence="8">2.3.1.31</ecNumber>
    </recommendedName>
    <alternativeName>
        <fullName evidence="8">Homoserine transacetylase</fullName>
        <shortName evidence="8">HTA</shortName>
    </alternativeName>
</protein>
<feature type="binding site" evidence="8">
    <location>
        <position position="192"/>
    </location>
    <ligand>
        <name>substrate</name>
    </ligand>
</feature>
<comment type="catalytic activity">
    <reaction evidence="7 8">
        <text>L-homoserine + acetyl-CoA = O-acetyl-L-homoserine + CoA</text>
        <dbReference type="Rhea" id="RHEA:13701"/>
        <dbReference type="ChEBI" id="CHEBI:57287"/>
        <dbReference type="ChEBI" id="CHEBI:57288"/>
        <dbReference type="ChEBI" id="CHEBI:57476"/>
        <dbReference type="ChEBI" id="CHEBI:57716"/>
        <dbReference type="EC" id="2.3.1.31"/>
    </reaction>
</comment>
<dbReference type="CDD" id="cd03131">
    <property type="entry name" value="GATase1_HTS"/>
    <property type="match status" value="1"/>
</dbReference>
<evidence type="ECO:0000256" key="4">
    <source>
        <dbReference type="ARBA" id="ARBA00022679"/>
    </source>
</evidence>
<dbReference type="GO" id="GO:0004414">
    <property type="term" value="F:homoserine O-acetyltransferase activity"/>
    <property type="evidence" value="ECO:0007669"/>
    <property type="project" value="UniProtKB-EC"/>
</dbReference>
<feature type="binding site" evidence="8">
    <location>
        <position position="163"/>
    </location>
    <ligand>
        <name>substrate</name>
    </ligand>
</feature>
<dbReference type="Pfam" id="PF04204">
    <property type="entry name" value="HTS"/>
    <property type="match status" value="1"/>
</dbReference>
<evidence type="ECO:0000256" key="5">
    <source>
        <dbReference type="ARBA" id="ARBA00023167"/>
    </source>
</evidence>
<keyword evidence="2 8" id="KW-0963">Cytoplasm</keyword>
<gene>
    <name evidence="10" type="primary">metA</name>
    <name evidence="8" type="synonym">metAA</name>
    <name evidence="10" type="ORF">SAMEA44547418_00282</name>
</gene>
<evidence type="ECO:0000256" key="9">
    <source>
        <dbReference type="PIRSR" id="PIRSR000450-1"/>
    </source>
</evidence>
<comment type="caution">
    <text evidence="8">Lacks conserved residue(s) required for the propagation of feature annotation.</text>
</comment>
<dbReference type="GO" id="GO:0019281">
    <property type="term" value="P:L-methionine biosynthetic process from homoserine via O-succinyl-L-homoserine and cystathionine"/>
    <property type="evidence" value="ECO:0007669"/>
    <property type="project" value="InterPro"/>
</dbReference>
<dbReference type="InterPro" id="IPR033752">
    <property type="entry name" value="MetA_family"/>
</dbReference>
<dbReference type="RefSeq" id="WP_095065092.1">
    <property type="nucleotide sequence ID" value="NZ_LT906470.1"/>
</dbReference>
<feature type="active site" evidence="8">
    <location>
        <position position="237"/>
    </location>
</feature>
<evidence type="ECO:0000256" key="8">
    <source>
        <dbReference type="HAMAP-Rule" id="MF_00295"/>
    </source>
</evidence>
<organism evidence="10 11">
    <name type="scientific">Veillonella rodentium</name>
    <dbReference type="NCBI Taxonomy" id="248315"/>
    <lineage>
        <taxon>Bacteria</taxon>
        <taxon>Bacillati</taxon>
        <taxon>Bacillota</taxon>
        <taxon>Negativicutes</taxon>
        <taxon>Veillonellales</taxon>
        <taxon>Veillonellaceae</taxon>
        <taxon>Veillonella</taxon>
    </lineage>
</organism>
<keyword evidence="5 8" id="KW-0486">Methionine biosynthesis</keyword>
<evidence type="ECO:0000313" key="11">
    <source>
        <dbReference type="Proteomes" id="UP000214973"/>
    </source>
</evidence>
<comment type="subcellular location">
    <subcellularLocation>
        <location evidence="1 8">Cytoplasm</location>
    </subcellularLocation>
</comment>
<dbReference type="KEGG" id="vrm:44547418_00282"/>
<dbReference type="HAMAP" id="MF_00295">
    <property type="entry name" value="MetA_acyltransf"/>
    <property type="match status" value="1"/>
</dbReference>
<dbReference type="Proteomes" id="UP000214973">
    <property type="component" value="Chromosome 1"/>
</dbReference>
<dbReference type="SUPFAM" id="SSF52317">
    <property type="entry name" value="Class I glutamine amidotransferase-like"/>
    <property type="match status" value="1"/>
</dbReference>
<dbReference type="FunFam" id="3.40.50.880:FF:000004">
    <property type="entry name" value="Homoserine O-succinyltransferase"/>
    <property type="match status" value="1"/>
</dbReference>
<dbReference type="AlphaFoldDB" id="A0A239YFH1"/>
<dbReference type="PANTHER" id="PTHR20919">
    <property type="entry name" value="HOMOSERINE O-SUCCINYLTRANSFERASE"/>
    <property type="match status" value="1"/>
</dbReference>
<evidence type="ECO:0000313" key="10">
    <source>
        <dbReference type="EMBL" id="SNV57462.1"/>
    </source>
</evidence>
<keyword evidence="4 8" id="KW-0808">Transferase</keyword>
<dbReference type="GO" id="GO:0005737">
    <property type="term" value="C:cytoplasm"/>
    <property type="evidence" value="ECO:0007669"/>
    <property type="project" value="UniProtKB-SubCell"/>
</dbReference>
<evidence type="ECO:0000256" key="2">
    <source>
        <dbReference type="ARBA" id="ARBA00022490"/>
    </source>
</evidence>
<feature type="site" description="Important for acyl-CoA specificity" evidence="8">
    <location>
        <position position="111"/>
    </location>
</feature>
<comment type="similarity">
    <text evidence="8">Belongs to the MetA family.</text>
</comment>
<proteinExistence type="inferred from homology"/>
<comment type="function">
    <text evidence="8">Transfers an acetyl group from acetyl-CoA to L-homoserine, forming acetyl-L-homoserine.</text>
</comment>
<evidence type="ECO:0000256" key="6">
    <source>
        <dbReference type="ARBA" id="ARBA00023315"/>
    </source>
</evidence>
<dbReference type="EC" id="2.3.1.31" evidence="8"/>
<keyword evidence="6 8" id="KW-0012">Acyltransferase</keyword>
<evidence type="ECO:0000256" key="1">
    <source>
        <dbReference type="ARBA" id="ARBA00004496"/>
    </source>
</evidence>
<dbReference type="PIRSF" id="PIRSF000450">
    <property type="entry name" value="H_ser_succinyltr"/>
    <property type="match status" value="1"/>
</dbReference>
<dbReference type="InterPro" id="IPR005697">
    <property type="entry name" value="HST_MetA"/>
</dbReference>
<keyword evidence="3 8" id="KW-0028">Amino-acid biosynthesis</keyword>
<dbReference type="GO" id="GO:0008899">
    <property type="term" value="F:homoserine O-succinyltransferase activity"/>
    <property type="evidence" value="ECO:0007669"/>
    <property type="project" value="UniProtKB-UniRule"/>
</dbReference>
<dbReference type="Gene3D" id="3.40.50.880">
    <property type="match status" value="1"/>
</dbReference>
<feature type="site" description="Important for substrate specificity" evidence="8">
    <location>
        <position position="192"/>
    </location>
</feature>
<dbReference type="PANTHER" id="PTHR20919:SF0">
    <property type="entry name" value="HOMOSERINE O-SUCCINYLTRANSFERASE"/>
    <property type="match status" value="1"/>
</dbReference>
<evidence type="ECO:0000256" key="7">
    <source>
        <dbReference type="ARBA" id="ARBA00049043"/>
    </source>
</evidence>
<feature type="active site" description="Acyl-thioester intermediate" evidence="8 9">
    <location>
        <position position="142"/>
    </location>
</feature>
<feature type="binding site" evidence="8">
    <location>
        <position position="249"/>
    </location>
    <ligand>
        <name>substrate</name>
    </ligand>
</feature>
<dbReference type="InterPro" id="IPR029062">
    <property type="entry name" value="Class_I_gatase-like"/>
</dbReference>
<accession>A0A239YFH1</accession>
<keyword evidence="11" id="KW-1185">Reference proteome</keyword>
<sequence>MPIKVIKNLPAITKLAQENIFVMDTERAENQQIRPLHILLVNLMPTKEITETQILRALSNSPLQVNLTLLHTASRKSKNTDEEYLETFYRTFDEVKDEFFDGMIITGAPVELMPFEEVDYWSELVEIMDWGEEHVYSTFYICWGAQAGLYHHFGINKSVMDEKLFGVYEHDIYNDQPVLMRGFDEKFWMPHSRHTTVSLQQIKDNRELELLAGSKPTGAAIVRSLDNKHIFVFGHAEYDWDTLNREYVRDIKKGLKIDVPENYFPDDDPKQRPVVRWRSVSTLLFTNWLNYYVYQETPYIIEQIQKMKFERDKNLGAYI</sequence>
<reference evidence="10 11" key="1">
    <citation type="submission" date="2017-06" db="EMBL/GenBank/DDBJ databases">
        <authorList>
            <consortium name="Pathogen Informatics"/>
        </authorList>
    </citation>
    <scope>NUCLEOTIDE SEQUENCE [LARGE SCALE GENOMIC DNA]</scope>
    <source>
        <strain evidence="10 11">NCTC12018</strain>
    </source>
</reference>
<feature type="active site" description="Proton acceptor" evidence="8">
    <location>
        <position position="235"/>
    </location>
</feature>
<dbReference type="UniPathway" id="UPA00051">
    <property type="reaction ID" value="UER00074"/>
</dbReference>
<name>A0A239YFH1_9FIRM</name>
<evidence type="ECO:0000256" key="3">
    <source>
        <dbReference type="ARBA" id="ARBA00022605"/>
    </source>
</evidence>
<dbReference type="NCBIfam" id="TIGR01001">
    <property type="entry name" value="metA"/>
    <property type="match status" value="1"/>
</dbReference>
<dbReference type="EMBL" id="LT906470">
    <property type="protein sequence ID" value="SNV57462.1"/>
    <property type="molecule type" value="Genomic_DNA"/>
</dbReference>